<evidence type="ECO:0000256" key="3">
    <source>
        <dbReference type="ARBA" id="ARBA00004904"/>
    </source>
</evidence>
<feature type="domain" description="GTP cyclohydrolase II" evidence="11">
    <location>
        <begin position="220"/>
        <end position="378"/>
    </location>
</feature>
<dbReference type="InterPro" id="IPR032677">
    <property type="entry name" value="GTP_cyclohydro_II"/>
</dbReference>
<dbReference type="SUPFAM" id="SSF55821">
    <property type="entry name" value="YrdC/RibB"/>
    <property type="match status" value="1"/>
</dbReference>
<dbReference type="Gene3D" id="3.90.870.10">
    <property type="entry name" value="DHBP synthase"/>
    <property type="match status" value="1"/>
</dbReference>
<feature type="binding site" evidence="10">
    <location>
        <position position="36"/>
    </location>
    <ligand>
        <name>Mg(2+)</name>
        <dbReference type="ChEBI" id="CHEBI:18420"/>
        <label>2</label>
    </ligand>
</feature>
<dbReference type="InterPro" id="IPR036144">
    <property type="entry name" value="RibA-like_sf"/>
</dbReference>
<gene>
    <name evidence="10 12" type="primary">ribB</name>
    <name evidence="12" type="ORF">ACFO3O_10785</name>
</gene>
<evidence type="ECO:0000256" key="1">
    <source>
        <dbReference type="ARBA" id="ARBA00000141"/>
    </source>
</evidence>
<keyword evidence="8 10" id="KW-0686">Riboflavin biosynthesis</keyword>
<dbReference type="InterPro" id="IPR017945">
    <property type="entry name" value="DHBP_synth_RibB-like_a/b_dom"/>
</dbReference>
<comment type="pathway">
    <text evidence="3 10">Cofactor biosynthesis; riboflavin biosynthesis; 2-hydroxy-3-oxobutyl phosphate from D-ribulose 5-phosphate: step 1/1.</text>
</comment>
<accession>A0ABV9HXC7</accession>
<keyword evidence="10" id="KW-0460">Magnesium</keyword>
<evidence type="ECO:0000256" key="5">
    <source>
        <dbReference type="ARBA" id="ARBA00008976"/>
    </source>
</evidence>
<dbReference type="SUPFAM" id="SSF142695">
    <property type="entry name" value="RibA-like"/>
    <property type="match status" value="1"/>
</dbReference>
<reference evidence="13" key="1">
    <citation type="journal article" date="2019" name="Int. J. Syst. Evol. Microbiol.">
        <title>The Global Catalogue of Microorganisms (GCM) 10K type strain sequencing project: providing services to taxonomists for standard genome sequencing and annotation.</title>
        <authorList>
            <consortium name="The Broad Institute Genomics Platform"/>
            <consortium name="The Broad Institute Genome Sequencing Center for Infectious Disease"/>
            <person name="Wu L."/>
            <person name="Ma J."/>
        </authorList>
    </citation>
    <scope>NUCLEOTIDE SEQUENCE [LARGE SCALE GENOMIC DNA]</scope>
    <source>
        <strain evidence="13">YJ-61-S</strain>
    </source>
</reference>
<dbReference type="Pfam" id="PF00926">
    <property type="entry name" value="DHBP_synthase"/>
    <property type="match status" value="1"/>
</dbReference>
<protein>
    <recommendedName>
        <fullName evidence="7 10">3,4-dihydroxy-2-butanone 4-phosphate synthase</fullName>
        <shortName evidence="10">DHBP synthase</shortName>
        <ecNumber evidence="6 10">4.1.99.12</ecNumber>
    </recommendedName>
</protein>
<dbReference type="GO" id="GO:0008686">
    <property type="term" value="F:3,4-dihydroxy-2-butanone-4-phosphate synthase activity"/>
    <property type="evidence" value="ECO:0007669"/>
    <property type="project" value="UniProtKB-EC"/>
</dbReference>
<evidence type="ECO:0000256" key="10">
    <source>
        <dbReference type="HAMAP-Rule" id="MF_00180"/>
    </source>
</evidence>
<comment type="subunit">
    <text evidence="10">Homodimer.</text>
</comment>
<evidence type="ECO:0000256" key="6">
    <source>
        <dbReference type="ARBA" id="ARBA00012153"/>
    </source>
</evidence>
<dbReference type="Gene3D" id="3.40.50.10990">
    <property type="entry name" value="GTP cyclohydrolase II"/>
    <property type="match status" value="1"/>
</dbReference>
<dbReference type="Proteomes" id="UP001596043">
    <property type="component" value="Unassembled WGS sequence"/>
</dbReference>
<name>A0ABV9HXC7_9FLAO</name>
<dbReference type="PANTHER" id="PTHR21327">
    <property type="entry name" value="GTP CYCLOHYDROLASE II-RELATED"/>
    <property type="match status" value="1"/>
</dbReference>
<dbReference type="PIRSF" id="PIRSF001259">
    <property type="entry name" value="RibA"/>
    <property type="match status" value="1"/>
</dbReference>
<keyword evidence="10 12" id="KW-0456">Lyase</keyword>
<evidence type="ECO:0000313" key="13">
    <source>
        <dbReference type="Proteomes" id="UP001596043"/>
    </source>
</evidence>
<feature type="binding site" evidence="10">
    <location>
        <begin position="35"/>
        <end position="36"/>
    </location>
    <ligand>
        <name>D-ribulose 5-phosphate</name>
        <dbReference type="ChEBI" id="CHEBI:58121"/>
    </ligand>
</feature>
<comment type="cofactor">
    <cofactor evidence="10">
        <name>Mg(2+)</name>
        <dbReference type="ChEBI" id="CHEBI:18420"/>
    </cofactor>
    <cofactor evidence="10">
        <name>Mn(2+)</name>
        <dbReference type="ChEBI" id="CHEBI:29035"/>
    </cofactor>
    <text evidence="10">Binds 2 divalent metal cations per subunit. Magnesium or manganese.</text>
</comment>
<comment type="caution">
    <text evidence="12">The sequence shown here is derived from an EMBL/GenBank/DDBJ whole genome shotgun (WGS) entry which is preliminary data.</text>
</comment>
<feature type="binding site" evidence="10">
    <location>
        <position position="40"/>
    </location>
    <ligand>
        <name>D-ribulose 5-phosphate</name>
        <dbReference type="ChEBI" id="CHEBI:58121"/>
    </ligand>
</feature>
<evidence type="ECO:0000313" key="12">
    <source>
        <dbReference type="EMBL" id="MFC4634395.1"/>
    </source>
</evidence>
<evidence type="ECO:0000256" key="2">
    <source>
        <dbReference type="ARBA" id="ARBA00002284"/>
    </source>
</evidence>
<dbReference type="EMBL" id="JBHSFV010000006">
    <property type="protein sequence ID" value="MFC4634395.1"/>
    <property type="molecule type" value="Genomic_DNA"/>
</dbReference>
<dbReference type="PANTHER" id="PTHR21327:SF18">
    <property type="entry name" value="3,4-DIHYDROXY-2-BUTANONE 4-PHOSPHATE SYNTHASE"/>
    <property type="match status" value="1"/>
</dbReference>
<comment type="similarity">
    <text evidence="4">In the N-terminal section; belongs to the DHBP synthase family.</text>
</comment>
<feature type="site" description="Essential for catalytic activity" evidence="10">
    <location>
        <position position="173"/>
    </location>
</feature>
<comment type="function">
    <text evidence="2 10">Catalyzes the conversion of D-ribulose 5-phosphate to formate and 3,4-dihydroxy-2-butanone 4-phosphate.</text>
</comment>
<keyword evidence="13" id="KW-1185">Reference proteome</keyword>
<dbReference type="Pfam" id="PF00925">
    <property type="entry name" value="GTP_cyclohydro2"/>
    <property type="match status" value="1"/>
</dbReference>
<dbReference type="NCBIfam" id="TIGR00506">
    <property type="entry name" value="ribB"/>
    <property type="match status" value="1"/>
</dbReference>
<dbReference type="InterPro" id="IPR000422">
    <property type="entry name" value="DHBP_synthase_RibB"/>
</dbReference>
<dbReference type="HAMAP" id="MF_00180">
    <property type="entry name" value="RibB"/>
    <property type="match status" value="1"/>
</dbReference>
<dbReference type="RefSeq" id="WP_379978622.1">
    <property type="nucleotide sequence ID" value="NZ_JBHSFV010000006.1"/>
</dbReference>
<evidence type="ECO:0000256" key="4">
    <source>
        <dbReference type="ARBA" id="ARBA00005520"/>
    </source>
</evidence>
<feature type="binding site" evidence="10">
    <location>
        <position position="152"/>
    </location>
    <ligand>
        <name>Mg(2+)</name>
        <dbReference type="ChEBI" id="CHEBI:18420"/>
        <label>2</label>
    </ligand>
</feature>
<keyword evidence="9 10" id="KW-0479">Metal-binding</keyword>
<evidence type="ECO:0000256" key="9">
    <source>
        <dbReference type="ARBA" id="ARBA00022723"/>
    </source>
</evidence>
<dbReference type="EC" id="4.1.99.12" evidence="6 10"/>
<comment type="similarity">
    <text evidence="5">In the C-terminal section; belongs to the GTP cyclohydrolase II family.</text>
</comment>
<proteinExistence type="inferred from homology"/>
<evidence type="ECO:0000256" key="8">
    <source>
        <dbReference type="ARBA" id="ARBA00022619"/>
    </source>
</evidence>
<keyword evidence="10" id="KW-0464">Manganese</keyword>
<organism evidence="12 13">
    <name type="scientific">Dokdonia ponticola</name>
    <dbReference type="NCBI Taxonomy" id="2041041"/>
    <lineage>
        <taxon>Bacteria</taxon>
        <taxon>Pseudomonadati</taxon>
        <taxon>Bacteroidota</taxon>
        <taxon>Flavobacteriia</taxon>
        <taxon>Flavobacteriales</taxon>
        <taxon>Flavobacteriaceae</taxon>
        <taxon>Dokdonia</taxon>
    </lineage>
</organism>
<evidence type="ECO:0000259" key="11">
    <source>
        <dbReference type="Pfam" id="PF00925"/>
    </source>
</evidence>
<comment type="catalytic activity">
    <reaction evidence="1 10">
        <text>D-ribulose 5-phosphate = (2S)-2-hydroxy-3-oxobutyl phosphate + formate + H(+)</text>
        <dbReference type="Rhea" id="RHEA:18457"/>
        <dbReference type="ChEBI" id="CHEBI:15378"/>
        <dbReference type="ChEBI" id="CHEBI:15740"/>
        <dbReference type="ChEBI" id="CHEBI:58121"/>
        <dbReference type="ChEBI" id="CHEBI:58830"/>
        <dbReference type="EC" id="4.1.99.12"/>
    </reaction>
</comment>
<evidence type="ECO:0000256" key="7">
    <source>
        <dbReference type="ARBA" id="ARBA00018836"/>
    </source>
</evidence>
<comment type="similarity">
    <text evidence="10">Belongs to the DHBP synthase family.</text>
</comment>
<feature type="binding site" evidence="10">
    <location>
        <position position="36"/>
    </location>
    <ligand>
        <name>Mg(2+)</name>
        <dbReference type="ChEBI" id="CHEBI:18420"/>
        <label>1</label>
    </ligand>
</feature>
<feature type="binding site" evidence="10">
    <location>
        <begin position="149"/>
        <end position="153"/>
    </location>
    <ligand>
        <name>D-ribulose 5-phosphate</name>
        <dbReference type="ChEBI" id="CHEBI:58121"/>
    </ligand>
</feature>
<feature type="site" description="Essential for catalytic activity" evidence="10">
    <location>
        <position position="135"/>
    </location>
</feature>
<sequence length="380" mass="41991">MQVSAERTTQLHTIQEAIEDIRQGKVIIVVDDEDRENEGDFVAAASAATPEMINFMATHGRGLICTPITEDRCDELQLNMMVTSNTDPMETAFTVSIDLKGKGVTTGISATDRAKTVRALVDPTIKPYDLSRPGHIFPLKAKEGGVLRRTGHTEAAIDFARLAGFDPAGVIVEIMNEDGTMARLPQLLAVAEKFDLKIVSIEDLVAYRMEHDSLIEKKDDFDIQTRFGDYRLRAYKQTTNDQVHIALTKGHWAVDEPVLVRVNSTQINNDILGTLTNNVDKKLDDMFSAINKAGKGAIVFINQDNGSMNLLGRLSELKKRQKEGEMKAPNIVMDSKDFGIGAQILHDLSISKIKLLSNSDTTKRVGMIGYGLEIVERVGY</sequence>